<dbReference type="Pfam" id="PF08385">
    <property type="entry name" value="DHC_N1"/>
    <property type="match status" value="1"/>
</dbReference>
<dbReference type="Gene3D" id="1.20.140.100">
    <property type="entry name" value="Dynein heavy chain, N-terminal domain 2"/>
    <property type="match status" value="1"/>
</dbReference>
<dbReference type="InterPro" id="IPR043157">
    <property type="entry name" value="Dynein_AAA1S"/>
</dbReference>
<name>A0A915PFJ1_9BILA</name>
<accession>A0A915PFJ1</accession>
<dbReference type="FunFam" id="1.20.1270.280:FF:000004">
    <property type="entry name" value="Cytoplasmic dynein heavy chain 2"/>
    <property type="match status" value="1"/>
</dbReference>
<dbReference type="GO" id="GO:0012505">
    <property type="term" value="C:endomembrane system"/>
    <property type="evidence" value="ECO:0007669"/>
    <property type="project" value="UniProtKB-ARBA"/>
</dbReference>
<dbReference type="Gene3D" id="3.20.180.20">
    <property type="entry name" value="Dynein heavy chain, N-terminal domain 2"/>
    <property type="match status" value="1"/>
</dbReference>
<dbReference type="Gene3D" id="1.10.8.1220">
    <property type="match status" value="1"/>
</dbReference>
<dbReference type="InterPro" id="IPR041228">
    <property type="entry name" value="Dynein_C"/>
</dbReference>
<dbReference type="Pfam" id="PF18198">
    <property type="entry name" value="AAA_lid_11"/>
    <property type="match status" value="1"/>
</dbReference>
<dbReference type="InterPro" id="IPR042222">
    <property type="entry name" value="Dynein_2_N"/>
</dbReference>
<dbReference type="GO" id="GO:0005524">
    <property type="term" value="F:ATP binding"/>
    <property type="evidence" value="ECO:0007669"/>
    <property type="project" value="UniProtKB-KW"/>
</dbReference>
<feature type="coiled-coil region" evidence="15">
    <location>
        <begin position="608"/>
        <end position="635"/>
    </location>
</feature>
<dbReference type="InterPro" id="IPR035706">
    <property type="entry name" value="AAA_9"/>
</dbReference>
<dbReference type="Pfam" id="PF12774">
    <property type="entry name" value="AAA_6"/>
    <property type="match status" value="1"/>
</dbReference>
<feature type="domain" description="AAA+ ATPase" evidence="16">
    <location>
        <begin position="2241"/>
        <end position="2372"/>
    </location>
</feature>
<dbReference type="GO" id="GO:0051293">
    <property type="term" value="P:establishment of spindle localization"/>
    <property type="evidence" value="ECO:0007669"/>
    <property type="project" value="UniProtKB-ARBA"/>
</dbReference>
<dbReference type="Gene3D" id="1.10.8.710">
    <property type="match status" value="1"/>
</dbReference>
<comment type="similarity">
    <text evidence="2">Belongs to the dynein heavy chain family.</text>
</comment>
<proteinExistence type="inferred from homology"/>
<dbReference type="Pfam" id="PF12777">
    <property type="entry name" value="MT"/>
    <property type="match status" value="1"/>
</dbReference>
<keyword evidence="6" id="KW-0493">Microtubule</keyword>
<evidence type="ECO:0000313" key="17">
    <source>
        <dbReference type="Proteomes" id="UP000887581"/>
    </source>
</evidence>
<dbReference type="InterPro" id="IPR004273">
    <property type="entry name" value="Dynein_heavy_D6_P-loop"/>
</dbReference>
<dbReference type="Gene3D" id="1.20.1270.280">
    <property type="match status" value="1"/>
</dbReference>
<dbReference type="Gene3D" id="6.10.140.1060">
    <property type="match status" value="1"/>
</dbReference>
<keyword evidence="13" id="KW-0206">Cytoskeleton</keyword>
<evidence type="ECO:0000256" key="7">
    <source>
        <dbReference type="ARBA" id="ARBA00022737"/>
    </source>
</evidence>
<dbReference type="Gene3D" id="1.20.920.20">
    <property type="match status" value="1"/>
</dbReference>
<dbReference type="WBParaSite" id="sdigi.contig1.g24.t1">
    <property type="protein sequence ID" value="sdigi.contig1.g24.t1"/>
    <property type="gene ID" value="sdigi.contig1.g24"/>
</dbReference>
<dbReference type="FunFam" id="1.20.140.100:FF:000002">
    <property type="entry name" value="Cytoplasmic dynein heavy chain 1"/>
    <property type="match status" value="1"/>
</dbReference>
<dbReference type="InterPro" id="IPR042219">
    <property type="entry name" value="AAA_lid_11_sf"/>
</dbReference>
<dbReference type="Pfam" id="PF08393">
    <property type="entry name" value="DHC_N2"/>
    <property type="match status" value="1"/>
</dbReference>
<dbReference type="InterPro" id="IPR042228">
    <property type="entry name" value="Dynein_linker_3"/>
</dbReference>
<dbReference type="InterPro" id="IPR041466">
    <property type="entry name" value="Dynein_AAA5_ext"/>
</dbReference>
<dbReference type="GO" id="GO:0005938">
    <property type="term" value="C:cell cortex"/>
    <property type="evidence" value="ECO:0007669"/>
    <property type="project" value="UniProtKB-ARBA"/>
</dbReference>
<dbReference type="SMART" id="SM00382">
    <property type="entry name" value="AAA"/>
    <property type="match status" value="4"/>
</dbReference>
<evidence type="ECO:0000256" key="11">
    <source>
        <dbReference type="ARBA" id="ARBA00023054"/>
    </source>
</evidence>
<keyword evidence="12" id="KW-0505">Motor protein</keyword>
<evidence type="ECO:0000256" key="12">
    <source>
        <dbReference type="ARBA" id="ARBA00023175"/>
    </source>
</evidence>
<dbReference type="GO" id="GO:0000776">
    <property type="term" value="C:kinetochore"/>
    <property type="evidence" value="ECO:0007669"/>
    <property type="project" value="UniProtKB-ARBA"/>
</dbReference>
<evidence type="ECO:0000256" key="3">
    <source>
        <dbReference type="ARBA" id="ARBA00011655"/>
    </source>
</evidence>
<dbReference type="FunFam" id="1.10.287.2620:FF:000001">
    <property type="entry name" value="Cytoplasmic dynein heavy chain 1"/>
    <property type="match status" value="1"/>
</dbReference>
<evidence type="ECO:0000256" key="5">
    <source>
        <dbReference type="ARBA" id="ARBA00022490"/>
    </source>
</evidence>
<dbReference type="CDD" id="cd00009">
    <property type="entry name" value="AAA"/>
    <property type="match status" value="2"/>
</dbReference>
<dbReference type="Pfam" id="PF03028">
    <property type="entry name" value="Dynein_heavy"/>
    <property type="match status" value="1"/>
</dbReference>
<evidence type="ECO:0000256" key="15">
    <source>
        <dbReference type="SAM" id="Coils"/>
    </source>
</evidence>
<dbReference type="GO" id="GO:0005874">
    <property type="term" value="C:microtubule"/>
    <property type="evidence" value="ECO:0007669"/>
    <property type="project" value="UniProtKB-KW"/>
</dbReference>
<keyword evidence="9" id="KW-0067">ATP-binding</keyword>
<dbReference type="FunFam" id="1.10.8.710:FF:000005">
    <property type="entry name" value="Cytoplasmic dynein heavy chain 1"/>
    <property type="match status" value="1"/>
</dbReference>
<evidence type="ECO:0000256" key="8">
    <source>
        <dbReference type="ARBA" id="ARBA00022741"/>
    </source>
</evidence>
<dbReference type="GO" id="GO:0051235">
    <property type="term" value="P:maintenance of location"/>
    <property type="evidence" value="ECO:0007669"/>
    <property type="project" value="UniProtKB-ARBA"/>
</dbReference>
<dbReference type="Gene3D" id="3.40.50.300">
    <property type="entry name" value="P-loop containing nucleotide triphosphate hydrolases"/>
    <property type="match status" value="5"/>
</dbReference>
<dbReference type="InterPro" id="IPR013602">
    <property type="entry name" value="Dynein_heavy_linker"/>
</dbReference>
<dbReference type="Gene3D" id="1.20.920.30">
    <property type="match status" value="1"/>
</dbReference>
<dbReference type="FunFam" id="3.40.50.300:FF:000517">
    <property type="entry name" value="Cytoplasmic dynein heavy chain 1"/>
    <property type="match status" value="1"/>
</dbReference>
<protein>
    <recommendedName>
        <fullName evidence="4">Dynein heavy chain, cytoplasmic</fullName>
    </recommendedName>
    <alternativeName>
        <fullName evidence="14">Dynein heavy chain, cytosolic</fullName>
    </alternativeName>
</protein>
<dbReference type="GO" id="GO:0045505">
    <property type="term" value="F:dynein intermediate chain binding"/>
    <property type="evidence" value="ECO:0007669"/>
    <property type="project" value="InterPro"/>
</dbReference>
<dbReference type="FunFam" id="1.10.8.720:FF:000003">
    <property type="entry name" value="Cytoplasmic dynein heavy chain 2"/>
    <property type="match status" value="1"/>
</dbReference>
<keyword evidence="10" id="KW-0243">Dynein</keyword>
<dbReference type="FunFam" id="1.20.920.30:FF:000001">
    <property type="entry name" value="Cytoplasmic dynein heavy chain 1"/>
    <property type="match status" value="1"/>
</dbReference>
<keyword evidence="8" id="KW-0547">Nucleotide-binding</keyword>
<evidence type="ECO:0000256" key="1">
    <source>
        <dbReference type="ARBA" id="ARBA00004245"/>
    </source>
</evidence>
<dbReference type="Pfam" id="PF17852">
    <property type="entry name" value="Dynein_AAA_lid"/>
    <property type="match status" value="1"/>
</dbReference>
<organism evidence="17 18">
    <name type="scientific">Setaria digitata</name>
    <dbReference type="NCBI Taxonomy" id="48799"/>
    <lineage>
        <taxon>Eukaryota</taxon>
        <taxon>Metazoa</taxon>
        <taxon>Ecdysozoa</taxon>
        <taxon>Nematoda</taxon>
        <taxon>Chromadorea</taxon>
        <taxon>Rhabditida</taxon>
        <taxon>Spirurina</taxon>
        <taxon>Spiruromorpha</taxon>
        <taxon>Filarioidea</taxon>
        <taxon>Setariidae</taxon>
        <taxon>Setaria</taxon>
    </lineage>
</organism>
<dbReference type="PANTHER" id="PTHR46532:SF4">
    <property type="entry name" value="AAA+ ATPASE DOMAIN-CONTAINING PROTEIN"/>
    <property type="match status" value="1"/>
</dbReference>
<dbReference type="InterPro" id="IPR054354">
    <property type="entry name" value="DYNC2H1-like_lid"/>
</dbReference>
<keyword evidence="7" id="KW-0677">Repeat</keyword>
<dbReference type="FunFam" id="3.40.50.300:FF:000071">
    <property type="entry name" value="Cytoplasmic dynein heavy chain 1"/>
    <property type="match status" value="1"/>
</dbReference>
<dbReference type="FunFam" id="3.40.50.300:FF:000373">
    <property type="entry name" value="Cytoplasmic dynein heavy chain 2"/>
    <property type="match status" value="1"/>
</dbReference>
<dbReference type="Gene3D" id="1.10.472.130">
    <property type="match status" value="1"/>
</dbReference>
<dbReference type="Gene3D" id="1.20.58.1120">
    <property type="match status" value="1"/>
</dbReference>
<dbReference type="InterPro" id="IPR041658">
    <property type="entry name" value="AAA_lid_11"/>
</dbReference>
<dbReference type="InterPro" id="IPR043160">
    <property type="entry name" value="Dynein_C_barrel"/>
</dbReference>
<dbReference type="GO" id="GO:0050793">
    <property type="term" value="P:regulation of developmental process"/>
    <property type="evidence" value="ECO:0007669"/>
    <property type="project" value="UniProtKB-ARBA"/>
</dbReference>
<dbReference type="FunFam" id="1.10.472.130:FF:000002">
    <property type="entry name" value="Cytoplasmic dynein heavy chain 1"/>
    <property type="match status" value="1"/>
</dbReference>
<keyword evidence="17" id="KW-1185">Reference proteome</keyword>
<dbReference type="Pfam" id="PF22597">
    <property type="entry name" value="DYN_lid"/>
    <property type="match status" value="1"/>
</dbReference>
<dbReference type="GO" id="GO:0008090">
    <property type="term" value="P:retrograde axonal transport"/>
    <property type="evidence" value="ECO:0007669"/>
    <property type="project" value="UniProtKB-ARBA"/>
</dbReference>
<dbReference type="FunFam" id="3.40.50.300:FF:000122">
    <property type="entry name" value="Cytoplasmic dynein 1 heavy chain"/>
    <property type="match status" value="1"/>
</dbReference>
<dbReference type="GO" id="GO:0008569">
    <property type="term" value="F:minus-end-directed microtubule motor activity"/>
    <property type="evidence" value="ECO:0007669"/>
    <property type="project" value="InterPro"/>
</dbReference>
<evidence type="ECO:0000256" key="2">
    <source>
        <dbReference type="ARBA" id="ARBA00008887"/>
    </source>
</evidence>
<dbReference type="GO" id="GO:0051959">
    <property type="term" value="F:dynein light intermediate chain binding"/>
    <property type="evidence" value="ECO:0007669"/>
    <property type="project" value="InterPro"/>
</dbReference>
<evidence type="ECO:0000256" key="6">
    <source>
        <dbReference type="ARBA" id="ARBA00022701"/>
    </source>
</evidence>
<evidence type="ECO:0000256" key="9">
    <source>
        <dbReference type="ARBA" id="ARBA00022840"/>
    </source>
</evidence>
<dbReference type="SUPFAM" id="SSF52540">
    <property type="entry name" value="P-loop containing nucleoside triphosphate hydrolases"/>
    <property type="match status" value="4"/>
</dbReference>
<feature type="domain" description="AAA+ ATPase" evidence="16">
    <location>
        <begin position="2615"/>
        <end position="2765"/>
    </location>
</feature>
<dbReference type="InterPro" id="IPR026983">
    <property type="entry name" value="DHC"/>
</dbReference>
<dbReference type="InterPro" id="IPR013594">
    <property type="entry name" value="Dynein_heavy_tail"/>
</dbReference>
<dbReference type="FunFam" id="3.20.180.20:FF:000002">
    <property type="entry name" value="Cytoplasmic dynein heavy chain 1"/>
    <property type="match status" value="1"/>
</dbReference>
<evidence type="ECO:0000256" key="13">
    <source>
        <dbReference type="ARBA" id="ARBA00023212"/>
    </source>
</evidence>
<evidence type="ECO:0000259" key="16">
    <source>
        <dbReference type="SMART" id="SM00382"/>
    </source>
</evidence>
<dbReference type="Pfam" id="PF18199">
    <property type="entry name" value="Dynein_C"/>
    <property type="match status" value="1"/>
</dbReference>
<comment type="subcellular location">
    <subcellularLocation>
        <location evidence="1">Cytoplasm</location>
        <location evidence="1">Cytoskeleton</location>
    </subcellularLocation>
</comment>
<dbReference type="Pfam" id="PF12775">
    <property type="entry name" value="AAA_7"/>
    <property type="match status" value="1"/>
</dbReference>
<feature type="domain" description="AAA+ ATPase" evidence="16">
    <location>
        <begin position="1936"/>
        <end position="2071"/>
    </location>
</feature>
<dbReference type="FunFam" id="1.20.920.20:FF:000002">
    <property type="entry name" value="Cytoplasmic dynein 1 heavy chain"/>
    <property type="match status" value="1"/>
</dbReference>
<evidence type="ECO:0000313" key="18">
    <source>
        <dbReference type="WBParaSite" id="sdigi.contig1.g24.t1"/>
    </source>
</evidence>
<dbReference type="Pfam" id="PF12781">
    <property type="entry name" value="AAA_9"/>
    <property type="match status" value="1"/>
</dbReference>
<dbReference type="GO" id="GO:1904115">
    <property type="term" value="C:axon cytoplasm"/>
    <property type="evidence" value="ECO:0007669"/>
    <property type="project" value="GOC"/>
</dbReference>
<dbReference type="GO" id="GO:0048469">
    <property type="term" value="P:cell maturation"/>
    <property type="evidence" value="ECO:0007669"/>
    <property type="project" value="UniProtKB-ARBA"/>
</dbReference>
<dbReference type="FunFam" id="1.20.58.1120:FF:000013">
    <property type="entry name" value="Dynein heavy chain-like protein"/>
    <property type="match status" value="1"/>
</dbReference>
<dbReference type="Pfam" id="PF12780">
    <property type="entry name" value="AAA_8"/>
    <property type="match status" value="1"/>
</dbReference>
<dbReference type="InterPro" id="IPR024317">
    <property type="entry name" value="Dynein_heavy_chain_D4_dom"/>
</dbReference>
<evidence type="ECO:0000256" key="14">
    <source>
        <dbReference type="ARBA" id="ARBA00033439"/>
    </source>
</evidence>
<dbReference type="InterPro" id="IPR003593">
    <property type="entry name" value="AAA+_ATPase"/>
</dbReference>
<feature type="coiled-coil region" evidence="15">
    <location>
        <begin position="3431"/>
        <end position="3486"/>
    </location>
</feature>
<evidence type="ECO:0000256" key="4">
    <source>
        <dbReference type="ARBA" id="ARBA00022197"/>
    </source>
</evidence>
<sequence length="4657" mass="531449">MADLECERAGYCCQRISACRRFTMKSVGEENWVCVRIGADMGCCGLVSSLLSYQPSGPSQLDCSILRKLGITVRREWFSGMTDSESDKSTVASTTPAASEVALVDISSLLDYIRHEFVGTGSTALEEALSQNVNADCVQKFIGDPQVSMLVVDRVVTRDANPDDAVEDVTSVFRISNETTKRTERTTSLLLLKSGTYIEADKPVEDQLYVIRIPEGNSYDVLLSIFGRIGTPLFKSLVDYGRGERDGDKLALSVEKHLSEVEVALLHMQQNIDIPEINLTIHPVIQNTIQQANEKGHKARVTDLGNLVESSVFLNALQKGVNRWVKEIQKVTKLDRDAGSGTSLQEMTFWLNLERALQKIAQKRESDEVTLTLEALKCGKRFHATVSFDADTGLKQTLAMVNDYNVLMKDLPLNELMAATDMDGIKNALANIFTHMRKLRNTKYPIGRALRFVEAISKDVSTQMLKALGTRRLMNIPLGDFDSLMAQCFAVFSTWNDEYDKLATLMRDLSKKKRDEQLKLTWRLNPQHKKLESRLDQMRQFRRQHEQLRTVISRVLRPVGQKGEKHSDSEIEKASTLNAPELSAIEQVNTAYENVKEVDCLDVSNDGTMAWEAAIRRYEDQIDRVETQITAKLRDQLGGARNADEMFMIFQRFNALFVRPHIRGAIREYQTQLIQRVKEDIDKLQTRFKNFNEADNARILRAIDIPPVAASILWIRQIDSKLTQYMKRIEDVLGRGWENHVEGRQLKLEGDNFRQKLNTQHIFDDWVARVQAKNISLAGRIFIIEKRQKEGKIVLNLKVNFSNDVVTLFKEVRNMKHMGFRIPLKIVNTAHQANLLYPFAISLLESIRTYDSINERIANKPGVNMLIVAYKKDIQGQLAEGNSLTWESYKMDPYVVRLSSSINNFQEKVEELDILLDRIEVDLAALDTCQYTSATVGSLLDSIQKAVDQLSLGNFSNLHHWIARKLASRVEEAIHLWTVVLANDEFEDESDEKATLPVLQPIVLEMRVTSQVMYVSPSIEQARAHLLDQLFAWQSVITSQPRISSTRFQLTLTKDSTEATYRDVLAHLPQGQKIIEQAYDTVEKVMKEVADYVGEWLRYQALWDLQPDVLYERLGSDVSKWMKTLIEIRKSRATFDTQETRKEIFPVVIDYTKVQSKVSLKYDYWHREILQKFGSSVGQEMQAFFADISKWRSELEEQSVDSGTTTDAIQLITYVQQLKKKTKICQDKVEQFRAAQRLLTQQRYQFPNSWLYSENVDGEWSALSDILERKDSAIQAQVANLQTKIKEEDEMVEKRTQDVLADWDKCKPVQGTQRPSDALVALASFEAKLSKVKEDRANMVKAKGALEMAEPVFTVNHAAKLDIAVEELSDLKGVWQSLMPMYDAVDELKEKTWLSVQPRKLRQNLDELLAQLKQLPAKYRSYDSYEYAKRMLHNYSKMNMIVVELKSDALKERHWKQLMKELRVSWNLSELTLGQVWDADLLRYESAIKQVLLVAQGELALEEFLKQVREYWQSFEVDLVNYQNKTKLIRGWDDLFGKLKEHMNSLTAMKLSPYYKQFEEDALAWEEKLNKISALFDVWIDVQRRWVYLDGLFSVSADINTLLPMESSRFSSISTEFLALMKKVTSTSRILDIVNMQGAQRLLERLADMLGKIQKALGEYLERERSSFPRFYFVGDEDLLEIMGNSKDITRVQKHLKKMFAGITAIDVEEENTLVTAISSREGERVQLMKPVNIKENPRINDWLRMVEGEMRSTLAHLLNQSLSIFSKFDVNLVESQEFLAWLDQFPAQIIELTANIWWCSNIEKHFTEGKTVEAVEDAVDKTLSLLADSVLSEQPAIRRKKIEALITEFVHKRDICRCLIQNKVVSTASFHWSKCMRFYFDPRKLDPHSCCVVKMANANFSYGFEYLGLQEKLVQTPLTDRCYLTMTQALNARLGGSPFGPAGTGKTESVKALGHKIGRFVLVFNCDETFDFQAMGRILVGLCQVGAWGCFDEFNRLEERMLSAVSQQIQTIQEAVRAGGQMQVDLVGKTLSVNSNMAIFITMNPGYSGRSNLPDNLKQLFRSLAMTQPDRQLIAQVMLFSQGFRTAEKLAKKIVPLFILCKEQLSDQCHYDFGLRALKYVLVSAGNIKRDEIQRMIESRGDACINESDISSEVSEQQILIQSVCETLVPKLISEDIALLFSLLSDVFPSIQYKPSKMTGLRAEIAKVCDQLLLCQSSTPGELGSAWLEKVLQLYQITNLNHGLMLVGPSGSGKTTAWKVLLKALERLEGVEGVAHVIDAKAMSKDALYGVLDPNTREWTDGLFTHIIRRIIDNVRGETSKRQWIIFDGDVDPEWVENLNSVLDDNKLLTLPNGERLGIPSNVRIIFEVADLKYATLATVSRCGMVWFSEETITCEMLFDNFLRRLKNIRLDIEQSVDLLSFNIGSEEGTVTSESERVINLQRKCAQYLAQHMSADALVPLTLKYALTELDHIMVPTQQRMISSFFSMINYTVRQLINYDNAHPDFPIPDDQIEAYISRGMLVDIVWAFSGDSKWKSRQQLSDFMRQSSTLPLPPNTALPIIDYEAAFSGEWVQWVSKVPQMEVETHRVAAADLVIPTVDTVRHEMLLNTWLSEHKPLVLCGPPGSGKTMTLLSALRSLQDMDVVNVNFSSSTTPELLMRTFDHYCEYRRTPNGVVLSPVQISRWLVIFCDEINLPSPDKYGTQRVISFLRQLVEMNGFYRASDQTWVSLERIQFVGACNPPTDPGRHPLSLRFLRHVPVVYVDYPGRTSLLQIYGTFNRAMLRMAPSIRSFAEPLTNAMVDFYLQSQEHFTQDEQPHYIYSPRELTRWVRAISEAITPLDSVSAEALVRLWAHEALRLFQDRLVRENEREWTDQLLNTIAEKYFGASCDLKQALERPMLYSCWLTKHYLPVSKEQLKEYVTARLRSFYEEELDVQLVLFDQMLEHVLRIDRIYRQPQGHLLLIGTSGSGKTTLSRFVAWINGLSVFQLKVHSKYTAADFDEDMRTVLRRTGCRNEKVCFIMDESNMLDTGFLERLNTLLANGEVPGLFEGDEYMTLMNQIKEEAHRQGLMLDSPDELYKWFTAQVMRNLHIVFTMNPSGEGLRERSSTSPALFNRCVLNWFGDWTDSALYQVGMELTNALDMDRPEYQAPLTLPAVCDLLPSPVQYRHAVINTFVHVHNSVRKLNESETKRGHRVTTLTPRHFLDFIKHYINVFHEKRRDLEEEKLHLNIGLNKIKETEEQVLELQKSLTLKSSELEAKKAAANAKLKEMLADQQRAEKEKLASEQLQKELAESLVEIEKKRAEVQEDLAQVEPAVEEAKQAVKGIKKGQLIEVRSMAAPPQPVRLALESICLLLGENVGTDWKAIRGVMVKDDFMPRILNFDTDSISPETLKMMEKYIRNPDWDFDKVNRASSACGPMIKWMKAQLLYSDMLRKVEPLRNELERLEKDAKVKTAKGEDLKKTIAKLEQSIGAYKEEYAQLIGQAEAIKADLATVKEKVGRSTQLLRSLGSERDRWNGSCDGFSQQMDSLIGDALLSAAFLAYSGYYDQQLRDFLLHRWIAFVEQAEIKHRYDLARVEYLSSVDERLEWNKNGLPVDDLCAENAIMLHRFNRYPLIIDPSGQAINYLMKQFAGKNITKTSFLDDSFRKNLESALRFGNSLLVQDVESYDPILNPVLNREVKRTGGRILIRLGDQDIDLSPSFQIFLITRDASVEFAPDLCSRVTFINFTVTRASLEMQCLNQVLRSERPDVDEKRSDLLKLQGEFAVRLRQLEKALLTALNESKGKILDDDSVISTLEKLKNEAAEVGRKAAETNKVMAEVEAVSQQYSRLAQACSLIYLMLQQLNEIHFLYQYSLDFLLEIFMAVLVTPQLKSITDYEQRLKLIMSSLFQMVYRRVSLGMLHQDKVLLALLLMRILLKGNSSERSYQLELDHLLGRAEIFAVQKSVEGAGSLHGLSVQQMFSLHQLSHLPSFTDIVKKVISSVDFGNWLMLDNPELNVPIMWDGDDKLTEIGRCINELLVIHALRPDRLLASSHRLVAAAFGDEFMQEDKVVNLREIVENEVTANRPILLSSAIGFDASGKVEDLAIEMGREVTPIAIGSAEGFSLADTALNSASKSGRWILLKNVHLAPSWLAQLEKRLHSLKPHPQFRLLLTAEIHPKLPPQVLRASRIVVYEPATGLKANLLRSLSSLAPQRITKPPVERSRLYFLVCWLHALVQERMRYTPLGWANSYEFSDADLRVACDTLDASVDAVAMGRANVSPEKLPWHTLRSLLSQCIYGGKIDNGFDQMLLDCFLEKLFTAKSFDIDRVLISNIDGKGTDLCIPDGNSRDHLIHWVEKMQYLQLPYWLGLPNNAEKVLLTVRGETMLANLLKVSDEELAFTGDSQKTQDPPWMSVLAEQSSQWLKLLPKNIPKLKRSVENIKDPLFRFFEREINHGIHLLARVRNDLMEVHSVCKGEQKQSNHTRALILALNKGLVPADWLRYTVPKVITVMAWIHDFIERVQQLIKLAGSSSLKKESIWLGGLFAPEAYITATRQTVAQSNQWSLEELRMHIEVGTEDDRPDTFRVEGLRLMGAACRKKNKLEIVDEVSTDLEKVALSWFREASSPDSITLPVYLYSDRKNLLFTLDFDPGEIQKTSFYERSVAVTSNSSLS</sequence>
<dbReference type="InterPro" id="IPR027417">
    <property type="entry name" value="P-loop_NTPase"/>
</dbReference>
<keyword evidence="11 15" id="KW-0175">Coiled coil</keyword>
<keyword evidence="5" id="KW-0963">Cytoplasm</keyword>
<dbReference type="GO" id="GO:0005858">
    <property type="term" value="C:axonemal dynein complex"/>
    <property type="evidence" value="ECO:0007669"/>
    <property type="project" value="TreeGrafter"/>
</dbReference>
<reference evidence="18" key="1">
    <citation type="submission" date="2022-11" db="UniProtKB">
        <authorList>
            <consortium name="WormBaseParasite"/>
        </authorList>
    </citation>
    <scope>IDENTIFICATION</scope>
</reference>
<dbReference type="Proteomes" id="UP000887581">
    <property type="component" value="Unplaced"/>
</dbReference>
<dbReference type="InterPro" id="IPR035699">
    <property type="entry name" value="AAA_6"/>
</dbReference>
<dbReference type="InterPro" id="IPR024743">
    <property type="entry name" value="Dynein_HC_stalk"/>
</dbReference>
<dbReference type="GO" id="GO:0051642">
    <property type="term" value="P:centrosome localization"/>
    <property type="evidence" value="ECO:0007669"/>
    <property type="project" value="UniProtKB-ARBA"/>
</dbReference>
<dbReference type="Gene3D" id="1.10.8.720">
    <property type="entry name" value="Region D6 of dynein motor"/>
    <property type="match status" value="1"/>
</dbReference>
<dbReference type="Gene3D" id="3.10.490.20">
    <property type="match status" value="1"/>
</dbReference>
<dbReference type="PANTHER" id="PTHR46532">
    <property type="entry name" value="MALE FERTILITY FACTOR KL5"/>
    <property type="match status" value="1"/>
</dbReference>
<dbReference type="Gene3D" id="1.10.287.2620">
    <property type="match status" value="1"/>
</dbReference>
<dbReference type="FunFam" id="3.10.490.20:FF:000004">
    <property type="entry name" value="Cytoplasmic dynein heavy chain 2"/>
    <property type="match status" value="1"/>
</dbReference>
<dbReference type="GO" id="GO:0072384">
    <property type="term" value="P:organelle transport along microtubule"/>
    <property type="evidence" value="ECO:0007669"/>
    <property type="project" value="UniProtKB-ARBA"/>
</dbReference>
<feature type="domain" description="AAA+ ATPase" evidence="16">
    <location>
        <begin position="2958"/>
        <end position="3119"/>
    </location>
</feature>
<evidence type="ECO:0000256" key="10">
    <source>
        <dbReference type="ARBA" id="ARBA00023017"/>
    </source>
</evidence>
<comment type="subunit">
    <text evidence="3">Consists of at least two heavy chains and a number of intermediate and light chains.</text>
</comment>
<feature type="coiled-coil region" evidence="15">
    <location>
        <begin position="3237"/>
        <end position="3310"/>
    </location>
</feature>